<dbReference type="PANTHER" id="PTHR20855">
    <property type="entry name" value="ADIPOR/PROGESTIN RECEPTOR-RELATED"/>
    <property type="match status" value="1"/>
</dbReference>
<dbReference type="PANTHER" id="PTHR20855:SF3">
    <property type="entry name" value="LD03007P"/>
    <property type="match status" value="1"/>
</dbReference>
<organism evidence="6 7">
    <name type="scientific">Lactiplantibacillus modestisalitolerans</name>
    <dbReference type="NCBI Taxonomy" id="1457219"/>
    <lineage>
        <taxon>Bacteria</taxon>
        <taxon>Bacillati</taxon>
        <taxon>Bacillota</taxon>
        <taxon>Bacilli</taxon>
        <taxon>Lactobacillales</taxon>
        <taxon>Lactobacillaceae</taxon>
        <taxon>Lactiplantibacillus</taxon>
    </lineage>
</organism>
<dbReference type="RefSeq" id="WP_137641640.1">
    <property type="nucleotide sequence ID" value="NZ_BJEA01000001.1"/>
</dbReference>
<dbReference type="InterPro" id="IPR004254">
    <property type="entry name" value="AdipoR/HlyIII-related"/>
</dbReference>
<feature type="transmembrane region" description="Helical" evidence="5">
    <location>
        <begin position="131"/>
        <end position="152"/>
    </location>
</feature>
<keyword evidence="7" id="KW-1185">Reference proteome</keyword>
<feature type="transmembrane region" description="Helical" evidence="5">
    <location>
        <begin position="159"/>
        <end position="176"/>
    </location>
</feature>
<evidence type="ECO:0000256" key="4">
    <source>
        <dbReference type="ARBA" id="ARBA00023136"/>
    </source>
</evidence>
<gene>
    <name evidence="6" type="ORF">ACFFLI_08685</name>
</gene>
<keyword evidence="4 5" id="KW-0472">Membrane</keyword>
<accession>A0ABV5WW75</accession>
<evidence type="ECO:0000256" key="3">
    <source>
        <dbReference type="ARBA" id="ARBA00022989"/>
    </source>
</evidence>
<evidence type="ECO:0000256" key="2">
    <source>
        <dbReference type="ARBA" id="ARBA00022692"/>
    </source>
</evidence>
<evidence type="ECO:0000256" key="1">
    <source>
        <dbReference type="ARBA" id="ARBA00004141"/>
    </source>
</evidence>
<evidence type="ECO:0000256" key="5">
    <source>
        <dbReference type="SAM" id="Phobius"/>
    </source>
</evidence>
<feature type="transmembrane region" description="Helical" evidence="5">
    <location>
        <begin position="67"/>
        <end position="94"/>
    </location>
</feature>
<reference evidence="6 7" key="1">
    <citation type="submission" date="2024-09" db="EMBL/GenBank/DDBJ databases">
        <authorList>
            <person name="Sun Q."/>
            <person name="Mori K."/>
        </authorList>
    </citation>
    <scope>NUCLEOTIDE SEQUENCE [LARGE SCALE GENOMIC DNA]</scope>
    <source>
        <strain evidence="6 7">TBRC 4576</strain>
    </source>
</reference>
<proteinExistence type="predicted"/>
<protein>
    <submittedName>
        <fullName evidence="6">Hemolysin III family protein</fullName>
    </submittedName>
</protein>
<feature type="transmembrane region" description="Helical" evidence="5">
    <location>
        <begin position="182"/>
        <end position="205"/>
    </location>
</feature>
<keyword evidence="3 5" id="KW-1133">Transmembrane helix</keyword>
<evidence type="ECO:0000313" key="7">
    <source>
        <dbReference type="Proteomes" id="UP001589691"/>
    </source>
</evidence>
<comment type="caution">
    <text evidence="6">The sequence shown here is derived from an EMBL/GenBank/DDBJ whole genome shotgun (WGS) entry which is preliminary data.</text>
</comment>
<evidence type="ECO:0000313" key="6">
    <source>
        <dbReference type="EMBL" id="MFB9769933.1"/>
    </source>
</evidence>
<dbReference type="EMBL" id="JBHLZY010000020">
    <property type="protein sequence ID" value="MFB9769933.1"/>
    <property type="molecule type" value="Genomic_DNA"/>
</dbReference>
<comment type="subcellular location">
    <subcellularLocation>
        <location evidence="1">Membrane</location>
        <topology evidence="1">Multi-pass membrane protein</topology>
    </subcellularLocation>
</comment>
<keyword evidence="2 5" id="KW-0812">Transmembrane</keyword>
<dbReference type="Pfam" id="PF03006">
    <property type="entry name" value="HlyIII"/>
    <property type="match status" value="1"/>
</dbReference>
<name>A0ABV5WW75_9LACO</name>
<feature type="transmembrane region" description="Helical" evidence="5">
    <location>
        <begin position="43"/>
        <end position="61"/>
    </location>
</feature>
<feature type="transmembrane region" description="Helical" evidence="5">
    <location>
        <begin position="106"/>
        <end position="125"/>
    </location>
</feature>
<dbReference type="Proteomes" id="UP001589691">
    <property type="component" value="Unassembled WGS sequence"/>
</dbReference>
<feature type="transmembrane region" description="Helical" evidence="5">
    <location>
        <begin position="217"/>
        <end position="238"/>
    </location>
</feature>
<sequence>MDDFLNKYVLPYTDKYIGRAKENKYGLPLYTTAEEKLNTISHALGVLIGIGAIVATLTLPYSEFGKVSGLIFGISLILLYAISATYHGIPMLFVKWKKRFRIMDHCSIFILIAGTGTPLILRLIAKTADPLEWIFYFLIWVLAVGGVALLCINMKKYKAVTTVMYVIMGSMLAIRSSDLVHFIGSTGISLLLIGGVFYAIGLLFYGLGTRKKWMHAVFHILCLVGSVIHCVCIFGFVLV</sequence>